<reference evidence="2" key="1">
    <citation type="journal article" date="2023" name="Nat. Plants">
        <title>Single-cell RNA sequencing provides a high-resolution roadmap for understanding the multicellular compartmentation of specialized metabolism.</title>
        <authorList>
            <person name="Sun S."/>
            <person name="Shen X."/>
            <person name="Li Y."/>
            <person name="Li Y."/>
            <person name="Wang S."/>
            <person name="Li R."/>
            <person name="Zhang H."/>
            <person name="Shen G."/>
            <person name="Guo B."/>
            <person name="Wei J."/>
            <person name="Xu J."/>
            <person name="St-Pierre B."/>
            <person name="Chen S."/>
            <person name="Sun C."/>
        </authorList>
    </citation>
    <scope>NUCLEOTIDE SEQUENCE [LARGE SCALE GENOMIC DNA]</scope>
</reference>
<organism evidence="1 2">
    <name type="scientific">Catharanthus roseus</name>
    <name type="common">Madagascar periwinkle</name>
    <name type="synonym">Vinca rosea</name>
    <dbReference type="NCBI Taxonomy" id="4058"/>
    <lineage>
        <taxon>Eukaryota</taxon>
        <taxon>Viridiplantae</taxon>
        <taxon>Streptophyta</taxon>
        <taxon>Embryophyta</taxon>
        <taxon>Tracheophyta</taxon>
        <taxon>Spermatophyta</taxon>
        <taxon>Magnoliopsida</taxon>
        <taxon>eudicotyledons</taxon>
        <taxon>Gunneridae</taxon>
        <taxon>Pentapetalae</taxon>
        <taxon>asterids</taxon>
        <taxon>lamiids</taxon>
        <taxon>Gentianales</taxon>
        <taxon>Apocynaceae</taxon>
        <taxon>Rauvolfioideae</taxon>
        <taxon>Vinceae</taxon>
        <taxon>Catharanthinae</taxon>
        <taxon>Catharanthus</taxon>
    </lineage>
</organism>
<evidence type="ECO:0000313" key="2">
    <source>
        <dbReference type="Proteomes" id="UP001060085"/>
    </source>
</evidence>
<accession>A0ACC0AWS0</accession>
<dbReference type="Proteomes" id="UP001060085">
    <property type="component" value="Linkage Group LG05"/>
</dbReference>
<gene>
    <name evidence="1" type="ORF">M9H77_24053</name>
</gene>
<name>A0ACC0AWS0_CATRO</name>
<evidence type="ECO:0000313" key="1">
    <source>
        <dbReference type="EMBL" id="KAI5664730.1"/>
    </source>
</evidence>
<comment type="caution">
    <text evidence="1">The sequence shown here is derived from an EMBL/GenBank/DDBJ whole genome shotgun (WGS) entry which is preliminary data.</text>
</comment>
<keyword evidence="2" id="KW-1185">Reference proteome</keyword>
<sequence length="115" mass="12681">MKSRPRVIDAPSQDDALQENTNIDESSTIDAMIEDIGTLVHDSRSSEELESTSKHISRNYKMMKLRSNGIPIKIRMKMSTVSLTPASTIASLHLLSTSQPTPSPTPLMMKDPPTT</sequence>
<protein>
    <submittedName>
        <fullName evidence="1">Uncharacterized protein</fullName>
    </submittedName>
</protein>
<dbReference type="EMBL" id="CM044705">
    <property type="protein sequence ID" value="KAI5664730.1"/>
    <property type="molecule type" value="Genomic_DNA"/>
</dbReference>
<proteinExistence type="predicted"/>